<keyword evidence="3" id="KW-1185">Reference proteome</keyword>
<dbReference type="InterPro" id="IPR008579">
    <property type="entry name" value="UGlyAH_Cupin_dom"/>
</dbReference>
<sequence>MSRVVRLADVAVPLEPLPATDVVEGAPSAGSVALATIGEVEVGVWRMTAGVATDVEVDEAFVVLSGSARIRFADGEAIDVAAGDLVTLDAGERTEWTVHESLTKVYVA</sequence>
<evidence type="ECO:0000313" key="2">
    <source>
        <dbReference type="EMBL" id="SDH25705.1"/>
    </source>
</evidence>
<accession>A0A1G8AXL5</accession>
<reference evidence="3" key="1">
    <citation type="submission" date="2016-10" db="EMBL/GenBank/DDBJ databases">
        <authorList>
            <person name="Varghese N."/>
            <person name="Submissions S."/>
        </authorList>
    </citation>
    <scope>NUCLEOTIDE SEQUENCE [LARGE SCALE GENOMIC DNA]</scope>
    <source>
        <strain evidence="3">DSM 22002</strain>
    </source>
</reference>
<dbReference type="InterPro" id="IPR011051">
    <property type="entry name" value="RmlC_Cupin_sf"/>
</dbReference>
<dbReference type="EMBL" id="LT629695">
    <property type="protein sequence ID" value="SDH25705.1"/>
    <property type="molecule type" value="Genomic_DNA"/>
</dbReference>
<dbReference type="Proteomes" id="UP000198822">
    <property type="component" value="Chromosome I"/>
</dbReference>
<feature type="domain" description="(S)-ureidoglycine aminohydrolase cupin" evidence="1">
    <location>
        <begin position="38"/>
        <end position="106"/>
    </location>
</feature>
<dbReference type="STRING" id="399736.SAMN04489720_0574"/>
<dbReference type="InterPro" id="IPR014710">
    <property type="entry name" value="RmlC-like_jellyroll"/>
</dbReference>
<organism evidence="2 3">
    <name type="scientific">Agrococcus jejuensis</name>
    <dbReference type="NCBI Taxonomy" id="399736"/>
    <lineage>
        <taxon>Bacteria</taxon>
        <taxon>Bacillati</taxon>
        <taxon>Actinomycetota</taxon>
        <taxon>Actinomycetes</taxon>
        <taxon>Micrococcales</taxon>
        <taxon>Microbacteriaceae</taxon>
        <taxon>Agrococcus</taxon>
    </lineage>
</organism>
<dbReference type="RefSeq" id="WP_231945140.1">
    <property type="nucleotide sequence ID" value="NZ_LT629695.1"/>
</dbReference>
<dbReference type="PANTHER" id="PTHR40943">
    <property type="entry name" value="CYTOPLASMIC PROTEIN-RELATED"/>
    <property type="match status" value="1"/>
</dbReference>
<dbReference type="SUPFAM" id="SSF51182">
    <property type="entry name" value="RmlC-like cupins"/>
    <property type="match status" value="1"/>
</dbReference>
<evidence type="ECO:0000259" key="1">
    <source>
        <dbReference type="Pfam" id="PF05899"/>
    </source>
</evidence>
<dbReference type="AlphaFoldDB" id="A0A1G8AXL5"/>
<dbReference type="Pfam" id="PF05899">
    <property type="entry name" value="Cupin_3"/>
    <property type="match status" value="1"/>
</dbReference>
<gene>
    <name evidence="2" type="ORF">SAMN04489720_0574</name>
</gene>
<name>A0A1G8AXL5_9MICO</name>
<evidence type="ECO:0000313" key="3">
    <source>
        <dbReference type="Proteomes" id="UP000198822"/>
    </source>
</evidence>
<proteinExistence type="predicted"/>
<dbReference type="PANTHER" id="PTHR40943:SF1">
    <property type="entry name" value="CYTOPLASMIC PROTEIN"/>
    <property type="match status" value="1"/>
</dbReference>
<protein>
    <recommendedName>
        <fullName evidence="1">(S)-ureidoglycine aminohydrolase cupin domain-containing protein</fullName>
    </recommendedName>
</protein>
<dbReference type="Gene3D" id="2.60.120.10">
    <property type="entry name" value="Jelly Rolls"/>
    <property type="match status" value="1"/>
</dbReference>